<feature type="region of interest" description="Disordered" evidence="21">
    <location>
        <begin position="858"/>
        <end position="883"/>
    </location>
</feature>
<evidence type="ECO:0000256" key="15">
    <source>
        <dbReference type="ARBA" id="ARBA00023329"/>
    </source>
</evidence>
<comment type="subcellular location">
    <subcellularLocation>
        <location evidence="1">Cytoplasmic vesicle membrane</location>
        <topology evidence="1">Multi-pass membrane protein</topology>
    </subcellularLocation>
    <subcellularLocation>
        <location evidence="2">Endoplasmic reticulum membrane</location>
        <topology evidence="2">Multi-pass membrane protein</topology>
    </subcellularLocation>
    <subcellularLocation>
        <location evidence="4">Golgi apparatus membrane</location>
        <topology evidence="4">Multi-pass membrane protein</topology>
    </subcellularLocation>
    <subcellularLocation>
        <location evidence="3 20">Preautophagosomal structure membrane</location>
        <topology evidence="3 20">Multi-pass membrane protein</topology>
    </subcellularLocation>
</comment>
<evidence type="ECO:0000256" key="19">
    <source>
        <dbReference type="ARBA" id="ARBA00024631"/>
    </source>
</evidence>
<gene>
    <name evidence="22" type="ORF">CANARDRAFT_205940</name>
</gene>
<dbReference type="GO" id="GO:0005776">
    <property type="term" value="C:autophagosome"/>
    <property type="evidence" value="ECO:0007669"/>
    <property type="project" value="TreeGrafter"/>
</dbReference>
<reference evidence="23" key="1">
    <citation type="submission" date="2016-04" db="EMBL/GenBank/DDBJ databases">
        <title>Comparative genomics of biotechnologically important yeasts.</title>
        <authorList>
            <consortium name="DOE Joint Genome Institute"/>
            <person name="Riley R."/>
            <person name="Haridas S."/>
            <person name="Wolfe K.H."/>
            <person name="Lopes M.R."/>
            <person name="Hittinger C.T."/>
            <person name="Goker M."/>
            <person name="Salamov A."/>
            <person name="Wisecaver J."/>
            <person name="Long T.M."/>
            <person name="Aerts A.L."/>
            <person name="Barry K."/>
            <person name="Choi C."/>
            <person name="Clum A."/>
            <person name="Coughlan A.Y."/>
            <person name="Deshpande S."/>
            <person name="Douglass A.P."/>
            <person name="Hanson S.J."/>
            <person name="Klenk H.-P."/>
            <person name="Labutti K."/>
            <person name="Lapidus A."/>
            <person name="Lindquist E."/>
            <person name="Lipzen A."/>
            <person name="Meier-Kolthoff J.P."/>
            <person name="Ohm R.A."/>
            <person name="Otillar R.P."/>
            <person name="Pangilinan J."/>
            <person name="Peng Y."/>
            <person name="Rokas A."/>
            <person name="Rosa C.A."/>
            <person name="Scheuner C."/>
            <person name="Sibirny A.A."/>
            <person name="Slot J.C."/>
            <person name="Stielow J.B."/>
            <person name="Sun H."/>
            <person name="Kurtzman C.P."/>
            <person name="Blackwell M."/>
            <person name="Grigoriev I.V."/>
            <person name="Jeffries T.W."/>
        </authorList>
    </citation>
    <scope>NUCLEOTIDE SEQUENCE [LARGE SCALE GENOMIC DNA]</scope>
    <source>
        <strain evidence="23">NRRL YB-2248</strain>
    </source>
</reference>
<evidence type="ECO:0000256" key="4">
    <source>
        <dbReference type="ARBA" id="ARBA00004653"/>
    </source>
</evidence>
<keyword evidence="7 20" id="KW-0813">Transport</keyword>
<evidence type="ECO:0000256" key="7">
    <source>
        <dbReference type="ARBA" id="ARBA00022448"/>
    </source>
</evidence>
<dbReference type="GO" id="GO:0034497">
    <property type="term" value="P:protein localization to phagophore assembly site"/>
    <property type="evidence" value="ECO:0007669"/>
    <property type="project" value="TreeGrafter"/>
</dbReference>
<feature type="compositionally biased region" description="Acidic residues" evidence="21">
    <location>
        <begin position="51"/>
        <end position="78"/>
    </location>
</feature>
<keyword evidence="13 20" id="KW-0445">Lipid transport</keyword>
<keyword evidence="23" id="KW-1185">Reference proteome</keyword>
<evidence type="ECO:0000256" key="13">
    <source>
        <dbReference type="ARBA" id="ARBA00023055"/>
    </source>
</evidence>
<dbReference type="Pfam" id="PF04109">
    <property type="entry name" value="ATG9"/>
    <property type="match status" value="1"/>
</dbReference>
<evidence type="ECO:0000256" key="11">
    <source>
        <dbReference type="ARBA" id="ARBA00023006"/>
    </source>
</evidence>
<dbReference type="GO" id="GO:0005789">
    <property type="term" value="C:endoplasmic reticulum membrane"/>
    <property type="evidence" value="ECO:0007669"/>
    <property type="project" value="UniProtKB-SubCell"/>
</dbReference>
<evidence type="ECO:0000256" key="17">
    <source>
        <dbReference type="ARBA" id="ARBA00024615"/>
    </source>
</evidence>
<evidence type="ECO:0000256" key="14">
    <source>
        <dbReference type="ARBA" id="ARBA00023136"/>
    </source>
</evidence>
<evidence type="ECO:0000256" key="5">
    <source>
        <dbReference type="ARBA" id="ARBA00006185"/>
    </source>
</evidence>
<feature type="region of interest" description="Disordered" evidence="21">
    <location>
        <begin position="791"/>
        <end position="810"/>
    </location>
</feature>
<dbReference type="PANTHER" id="PTHR13038">
    <property type="entry name" value="APG9 AUTOPHAGY 9"/>
    <property type="match status" value="1"/>
</dbReference>
<evidence type="ECO:0000256" key="9">
    <source>
        <dbReference type="ARBA" id="ARBA00022692"/>
    </source>
</evidence>
<proteinExistence type="inferred from homology"/>
<feature type="compositionally biased region" description="Gly residues" evidence="21">
    <location>
        <begin position="868"/>
        <end position="877"/>
    </location>
</feature>
<dbReference type="OrthoDB" id="2020634at2759"/>
<feature type="region of interest" description="Disordered" evidence="21">
    <location>
        <begin position="199"/>
        <end position="219"/>
    </location>
</feature>
<comment type="catalytic activity">
    <reaction evidence="17">
        <text>a 1,2-diacyl-sn-glycero-3-phosphoethanolamine(in) = a 1,2-diacyl-sn-glycero-3-phosphoethanolamine(out)</text>
        <dbReference type="Rhea" id="RHEA:38895"/>
        <dbReference type="ChEBI" id="CHEBI:64612"/>
    </reaction>
</comment>
<evidence type="ECO:0000256" key="8">
    <source>
        <dbReference type="ARBA" id="ARBA00022553"/>
    </source>
</evidence>
<evidence type="ECO:0000313" key="22">
    <source>
        <dbReference type="EMBL" id="ODV87357.1"/>
    </source>
</evidence>
<dbReference type="PANTHER" id="PTHR13038:SF10">
    <property type="entry name" value="AUTOPHAGY-RELATED PROTEIN 9"/>
    <property type="match status" value="1"/>
</dbReference>
<keyword evidence="12" id="KW-0333">Golgi apparatus</keyword>
<dbReference type="EMBL" id="KV453848">
    <property type="protein sequence ID" value="ODV87357.1"/>
    <property type="molecule type" value="Genomic_DNA"/>
</dbReference>
<comment type="function">
    <text evidence="20">Phospholipid scramblase involved in autophagy. Cycles between the preautophagosomal structure/phagophore assembly site (PAS) and the cytoplasmic vesicle pool and supplies membrane for the growing autophagosome. Lipid scramblase activity plays a key role in preautophagosomal structure/phagophore assembly by distributing the phospholipids that arrive through ATG2 from the cytoplasmic to the luminal leaflet of the bilayer, thereby driving autophagosomal membrane expansion.</text>
</comment>
<keyword evidence="10 20" id="KW-1133">Transmembrane helix</keyword>
<keyword evidence="8" id="KW-0597">Phosphoprotein</keyword>
<dbReference type="Proteomes" id="UP000094801">
    <property type="component" value="Unassembled WGS sequence"/>
</dbReference>
<evidence type="ECO:0000256" key="12">
    <source>
        <dbReference type="ARBA" id="ARBA00023034"/>
    </source>
</evidence>
<accession>A0A1E4T6G1</accession>
<keyword evidence="9 20" id="KW-0812">Transmembrane</keyword>
<dbReference type="InterPro" id="IPR007241">
    <property type="entry name" value="Autophagy-rel_prot_9"/>
</dbReference>
<feature type="transmembrane region" description="Helical" evidence="20">
    <location>
        <begin position="499"/>
        <end position="521"/>
    </location>
</feature>
<evidence type="ECO:0000256" key="18">
    <source>
        <dbReference type="ARBA" id="ARBA00024621"/>
    </source>
</evidence>
<feature type="transmembrane region" description="Helical" evidence="20">
    <location>
        <begin position="582"/>
        <end position="604"/>
    </location>
</feature>
<dbReference type="GO" id="GO:0000139">
    <property type="term" value="C:Golgi membrane"/>
    <property type="evidence" value="ECO:0007669"/>
    <property type="project" value="UniProtKB-SubCell"/>
</dbReference>
<evidence type="ECO:0000313" key="23">
    <source>
        <dbReference type="Proteomes" id="UP000094801"/>
    </source>
</evidence>
<dbReference type="GO" id="GO:0034727">
    <property type="term" value="P:piecemeal microautophagy of the nucleus"/>
    <property type="evidence" value="ECO:0007669"/>
    <property type="project" value="TreeGrafter"/>
</dbReference>
<dbReference type="GO" id="GO:0030659">
    <property type="term" value="C:cytoplasmic vesicle membrane"/>
    <property type="evidence" value="ECO:0007669"/>
    <property type="project" value="UniProtKB-SubCell"/>
</dbReference>
<dbReference type="GO" id="GO:0000422">
    <property type="term" value="P:autophagy of mitochondrion"/>
    <property type="evidence" value="ECO:0007669"/>
    <property type="project" value="TreeGrafter"/>
</dbReference>
<keyword evidence="11 20" id="KW-0072">Autophagy</keyword>
<dbReference type="AlphaFoldDB" id="A0A1E4T6G1"/>
<feature type="transmembrane region" description="Helical" evidence="20">
    <location>
        <begin position="331"/>
        <end position="348"/>
    </location>
</feature>
<sequence length="963" mass="110169">MTESGDFNKHTFLSRVFGLNSTYNPSSSNPMLTDDNNNLQFSINNLHDNFEDEDDYANLNSENEDSTSGDSSDSESEDVAGSGNSLLFDQKRQIREQFQSEMLSGEGFDAVPESLLMEGLTDNNVKKVATPNRFERPPKPERNGFLEQIRETERSITPSLNYFGEKAKDIANKTFHSIPKSLPKGISFQLPNHAASSLLPPPVTHMRGESASPQYNQDEQDNQFTNMNQQRQLRGRLGLLSPMERSLWLWSNISNLDTFLEDVYTYYIGNGYQCIVLSRICDLLIIIFVVWISSFMGNCIDYQKLMNQDVTKFSEVKIEQCYSRISFPQKFLFFTLLVVLVLRIRTFYGTFQDLKEIKSFYNLLLGVSDDELQTISWSTIVKKIMILRDQNTNALISGNQNLNGQNDLKSKTRLNAHDIANRLMRKENYTIAIFNKNVLNSALTVPIINSYFLTKTLEWNLNLCIFDFVFNSNGQLKQSILNEHKRLSLSTELRKRFRLAGILSIFLTPFLVIYFVLYFFLKFFYDIKTNPSIIGSREFSPHAKWKLREFNELPHIFSKRLKLSREGASNYINQFPKEATNIVLKFISFVTGSLTAILVILTVIDHENFLNFELTEGRTVLFYISTFGAVFTICKGSITEDGSVFDPEASLRYVAQYTHYLPSAWEGRYHTEDVKNQFCEMFNLRLVLVLKEIASLIMLPYILYYRLPESSEKVIDFFREFSVHVDGLGYVCTFAMFNFDNNKDKPINIYQPNGPSDDPEDLRHDYYSSNDDKMAKSYMFFLESYGNEPLRQQPQQTKHHQRTGGGLKANTSNKGLLKSAILNNSIMDKRGGGASSVRYPPQFKHHSLNSSIYFRGNNNQGDGLTDTGSGGNGGGGDFMEDTTAGLSKDTKNYLNNLNNSMLLGESFQMGYPTTDEIEYNYRKHDTHANINSEDEDENDDNDQDEAGVLGLINQIYNHKEGVR</sequence>
<comment type="caution">
    <text evidence="20">Lacks conserved residue(s) required for the propagation of feature annotation.</text>
</comment>
<name>A0A1E4T6G1_9ASCO</name>
<evidence type="ECO:0000256" key="21">
    <source>
        <dbReference type="SAM" id="MobiDB-lite"/>
    </source>
</evidence>
<feature type="region of interest" description="Disordered" evidence="21">
    <location>
        <begin position="51"/>
        <end position="88"/>
    </location>
</feature>
<evidence type="ECO:0000256" key="1">
    <source>
        <dbReference type="ARBA" id="ARBA00004439"/>
    </source>
</evidence>
<organism evidence="22 23">
    <name type="scientific">[Candida] arabinofermentans NRRL YB-2248</name>
    <dbReference type="NCBI Taxonomy" id="983967"/>
    <lineage>
        <taxon>Eukaryota</taxon>
        <taxon>Fungi</taxon>
        <taxon>Dikarya</taxon>
        <taxon>Ascomycota</taxon>
        <taxon>Saccharomycotina</taxon>
        <taxon>Pichiomycetes</taxon>
        <taxon>Pichiales</taxon>
        <taxon>Pichiaceae</taxon>
        <taxon>Ogataea</taxon>
        <taxon>Ogataea/Candida clade</taxon>
    </lineage>
</organism>
<evidence type="ECO:0000256" key="2">
    <source>
        <dbReference type="ARBA" id="ARBA00004477"/>
    </source>
</evidence>
<evidence type="ECO:0000256" key="10">
    <source>
        <dbReference type="ARBA" id="ARBA00022989"/>
    </source>
</evidence>
<evidence type="ECO:0000256" key="3">
    <source>
        <dbReference type="ARBA" id="ARBA00004511"/>
    </source>
</evidence>
<comment type="catalytic activity">
    <reaction evidence="18">
        <text>a 1,2-diacyl-sn-glycero-3-phospho-(1D-myo-inositol-3-phosphate)(in) = a 1,2-diacyl-sn-glycero-3-phospho-(1D-myo-inositol-3-phosphate)(out)</text>
        <dbReference type="Rhea" id="RHEA:67920"/>
        <dbReference type="ChEBI" id="CHEBI:58088"/>
    </reaction>
</comment>
<comment type="similarity">
    <text evidence="5 20">Belongs to the ATG9 family.</text>
</comment>
<evidence type="ECO:0000256" key="16">
    <source>
        <dbReference type="ARBA" id="ARBA00024479"/>
    </source>
</evidence>
<evidence type="ECO:0000256" key="20">
    <source>
        <dbReference type="RuleBase" id="RU364027"/>
    </source>
</evidence>
<keyword evidence="15" id="KW-0968">Cytoplasmic vesicle</keyword>
<comment type="catalytic activity">
    <reaction evidence="16">
        <text>a 1,2-diacyl-sn-glycero-3-phospho-L-serine(in) = a 1,2-diacyl-sn-glycero-3-phospho-L-serine(out)</text>
        <dbReference type="Rhea" id="RHEA:38663"/>
        <dbReference type="ChEBI" id="CHEBI:57262"/>
    </reaction>
</comment>
<keyword evidence="14 20" id="KW-0472">Membrane</keyword>
<dbReference type="GO" id="GO:0006869">
    <property type="term" value="P:lipid transport"/>
    <property type="evidence" value="ECO:0007669"/>
    <property type="project" value="UniProtKB-KW"/>
</dbReference>
<protein>
    <recommendedName>
        <fullName evidence="6 20">Autophagy-related protein 9</fullName>
    </recommendedName>
</protein>
<dbReference type="GO" id="GO:0061709">
    <property type="term" value="P:reticulophagy"/>
    <property type="evidence" value="ECO:0007669"/>
    <property type="project" value="TreeGrafter"/>
</dbReference>
<dbReference type="GO" id="GO:0034045">
    <property type="term" value="C:phagophore assembly site membrane"/>
    <property type="evidence" value="ECO:0007669"/>
    <property type="project" value="UniProtKB-SubCell"/>
</dbReference>
<dbReference type="STRING" id="983967.A0A1E4T6G1"/>
<comment type="catalytic activity">
    <reaction evidence="19">
        <text>a 1,2-diacyl-sn-glycero-3-phosphocholine(in) = a 1,2-diacyl-sn-glycero-3-phosphocholine(out)</text>
        <dbReference type="Rhea" id="RHEA:38571"/>
        <dbReference type="ChEBI" id="CHEBI:57643"/>
    </reaction>
</comment>
<evidence type="ECO:0000256" key="6">
    <source>
        <dbReference type="ARBA" id="ARBA00018074"/>
    </source>
</evidence>